<accession>A0ABR8C9I7</accession>
<dbReference type="EMBL" id="JACJQY010000009">
    <property type="protein sequence ID" value="MBD2316820.1"/>
    <property type="molecule type" value="Genomic_DNA"/>
</dbReference>
<evidence type="ECO:0000256" key="1">
    <source>
        <dbReference type="ARBA" id="ARBA00000901"/>
    </source>
</evidence>
<evidence type="ECO:0000256" key="11">
    <source>
        <dbReference type="ARBA" id="ARBA00030547"/>
    </source>
</evidence>
<evidence type="ECO:0000256" key="7">
    <source>
        <dbReference type="ARBA" id="ARBA00022490"/>
    </source>
</evidence>
<name>A0ABR8C9I7_9CYAN</name>
<keyword evidence="9 12" id="KW-0368">Histidine biosynthesis</keyword>
<reference evidence="15 16" key="1">
    <citation type="journal article" date="2020" name="ISME J.">
        <title>Comparative genomics reveals insights into cyanobacterial evolution and habitat adaptation.</title>
        <authorList>
            <person name="Chen M.Y."/>
            <person name="Teng W.K."/>
            <person name="Zhao L."/>
            <person name="Hu C.X."/>
            <person name="Zhou Y.K."/>
            <person name="Han B.P."/>
            <person name="Song L.R."/>
            <person name="Shu W.S."/>
        </authorList>
    </citation>
    <scope>NUCLEOTIDE SEQUENCE [LARGE SCALE GENOMIC DNA]</scope>
    <source>
        <strain evidence="15 16">FACHB-1050</strain>
    </source>
</reference>
<comment type="catalytic activity">
    <reaction evidence="1 12 14">
        <text>1-(5-phospho-beta-D-ribosyl)-5-[(5-phospho-beta-D-ribosylamino)methylideneamino]imidazole-4-carboxamide = 5-[(5-phospho-1-deoxy-D-ribulos-1-ylimino)methylamino]-1-(5-phospho-beta-D-ribosyl)imidazole-4-carboxamide</text>
        <dbReference type="Rhea" id="RHEA:15469"/>
        <dbReference type="ChEBI" id="CHEBI:58435"/>
        <dbReference type="ChEBI" id="CHEBI:58525"/>
        <dbReference type="EC" id="5.3.1.16"/>
    </reaction>
</comment>
<evidence type="ECO:0000256" key="12">
    <source>
        <dbReference type="HAMAP-Rule" id="MF_01014"/>
    </source>
</evidence>
<dbReference type="PANTHER" id="PTHR43090:SF2">
    <property type="entry name" value="1-(5-PHOSPHORIBOSYL)-5-[(5-PHOSPHORIBOSYLAMINO)METHYLIDENEAMINO] IMIDAZOLE-4-CARBOXAMIDE ISOMERASE"/>
    <property type="match status" value="1"/>
</dbReference>
<evidence type="ECO:0000256" key="3">
    <source>
        <dbReference type="ARBA" id="ARBA00005133"/>
    </source>
</evidence>
<dbReference type="InterPro" id="IPR006062">
    <property type="entry name" value="His_biosynth"/>
</dbReference>
<dbReference type="PANTHER" id="PTHR43090">
    <property type="entry name" value="1-(5-PHOSPHORIBOSYL)-5-[(5-PHOSPHORIBOSYLAMINO)METHYLIDENEAMINO] IMIDAZOLE-4-CARBOXAMIDE ISOMERASE"/>
    <property type="match status" value="1"/>
</dbReference>
<evidence type="ECO:0000256" key="6">
    <source>
        <dbReference type="ARBA" id="ARBA00018464"/>
    </source>
</evidence>
<dbReference type="HAMAP" id="MF_01014">
    <property type="entry name" value="HisA"/>
    <property type="match status" value="1"/>
</dbReference>
<dbReference type="Pfam" id="PF00977">
    <property type="entry name" value="His_biosynth"/>
    <property type="match status" value="1"/>
</dbReference>
<dbReference type="Proteomes" id="UP000618445">
    <property type="component" value="Unassembled WGS sequence"/>
</dbReference>
<keyword evidence="8 12" id="KW-0028">Amino-acid biosynthesis</keyword>
<comment type="subcellular location">
    <subcellularLocation>
        <location evidence="2 12 14">Cytoplasm</location>
    </subcellularLocation>
</comment>
<dbReference type="SUPFAM" id="SSF51366">
    <property type="entry name" value="Ribulose-phoshate binding barrel"/>
    <property type="match status" value="1"/>
</dbReference>
<evidence type="ECO:0000256" key="10">
    <source>
        <dbReference type="ARBA" id="ARBA00023235"/>
    </source>
</evidence>
<comment type="caution">
    <text evidence="15">The sequence shown here is derived from an EMBL/GenBank/DDBJ whole genome shotgun (WGS) entry which is preliminary data.</text>
</comment>
<dbReference type="NCBIfam" id="TIGR00007">
    <property type="entry name" value="1-(5-phosphoribosyl)-5-[(5-phosphoribosylamino)methylideneamino]imidazole-4-carboxamide isomerase"/>
    <property type="match status" value="1"/>
</dbReference>
<evidence type="ECO:0000313" key="15">
    <source>
        <dbReference type="EMBL" id="MBD2316820.1"/>
    </source>
</evidence>
<dbReference type="InterPro" id="IPR023016">
    <property type="entry name" value="HisA/PriA"/>
</dbReference>
<evidence type="ECO:0000256" key="5">
    <source>
        <dbReference type="ARBA" id="ARBA00012550"/>
    </source>
</evidence>
<keyword evidence="16" id="KW-1185">Reference proteome</keyword>
<comment type="similarity">
    <text evidence="4 12 13">Belongs to the HisA/HisF family.</text>
</comment>
<dbReference type="EC" id="5.3.1.16" evidence="5 12"/>
<dbReference type="InterPro" id="IPR006063">
    <property type="entry name" value="HisA_bact_arch"/>
</dbReference>
<protein>
    <recommendedName>
        <fullName evidence="6 12">1-(5-phosphoribosyl)-5-[(5-phosphoribosylamino)methylideneamino] imidazole-4-carboxamide isomerase</fullName>
        <ecNumber evidence="5 12">5.3.1.16</ecNumber>
    </recommendedName>
    <alternativeName>
        <fullName evidence="11 12">Phosphoribosylformimino-5-aminoimidazole carboxamide ribotide isomerase</fullName>
    </alternativeName>
</protein>
<evidence type="ECO:0000256" key="2">
    <source>
        <dbReference type="ARBA" id="ARBA00004496"/>
    </source>
</evidence>
<dbReference type="RefSeq" id="WP_190577696.1">
    <property type="nucleotide sequence ID" value="NZ_CAWPQU010000089.1"/>
</dbReference>
<evidence type="ECO:0000256" key="9">
    <source>
        <dbReference type="ARBA" id="ARBA00023102"/>
    </source>
</evidence>
<evidence type="ECO:0000256" key="14">
    <source>
        <dbReference type="RuleBase" id="RU003658"/>
    </source>
</evidence>
<feature type="active site" description="Proton acceptor" evidence="12">
    <location>
        <position position="8"/>
    </location>
</feature>
<comment type="pathway">
    <text evidence="3 12 14">Amino-acid biosynthesis; L-histidine biosynthesis; L-histidine from 5-phospho-alpha-D-ribose 1-diphosphate: step 4/9.</text>
</comment>
<evidence type="ECO:0000256" key="13">
    <source>
        <dbReference type="RuleBase" id="RU003657"/>
    </source>
</evidence>
<keyword evidence="7 12" id="KW-0963">Cytoplasm</keyword>
<feature type="active site" description="Proton donor" evidence="12">
    <location>
        <position position="129"/>
    </location>
</feature>
<dbReference type="InterPro" id="IPR011060">
    <property type="entry name" value="RibuloseP-bd_barrel"/>
</dbReference>
<organism evidence="15 16">
    <name type="scientific">Phormidium tenue FACHB-1050</name>
    <dbReference type="NCBI Taxonomy" id="2692857"/>
    <lineage>
        <taxon>Bacteria</taxon>
        <taxon>Bacillati</taxon>
        <taxon>Cyanobacteriota</taxon>
        <taxon>Cyanophyceae</taxon>
        <taxon>Oscillatoriophycideae</taxon>
        <taxon>Oscillatoriales</taxon>
        <taxon>Oscillatoriaceae</taxon>
        <taxon>Phormidium</taxon>
    </lineage>
</organism>
<evidence type="ECO:0000256" key="4">
    <source>
        <dbReference type="ARBA" id="ARBA00009667"/>
    </source>
</evidence>
<sequence length="254" mass="27132">MDVIPAIDILDGRCVRLYQGDYQQSEVFGEDPVEVAQRWYSQGAKYLHVVDLDGAKEGKPKNLKVIEAIARSIPMRVQMGGGLRDRASIVSVLNSGVSRVILGTAAVESSQLIAEICAEFPEQIMIGIDARDGKVATRGWLETSEIMAVDLAKRMTSVGIAGIIYTDIHRDGTMQGPNIEALRQLAENVDVPVIASGGVSSITDLLNLVSLESVGVTGAIVGKAIYTGDIQLKEAIRAVGNGRWQDVIDGSAIA</sequence>
<dbReference type="NCBIfam" id="NF010112">
    <property type="entry name" value="PRK13585.1"/>
    <property type="match status" value="1"/>
</dbReference>
<evidence type="ECO:0000313" key="16">
    <source>
        <dbReference type="Proteomes" id="UP000618445"/>
    </source>
</evidence>
<dbReference type="InterPro" id="IPR044524">
    <property type="entry name" value="Isoase_HisA-like"/>
</dbReference>
<dbReference type="InterPro" id="IPR013785">
    <property type="entry name" value="Aldolase_TIM"/>
</dbReference>
<proteinExistence type="inferred from homology"/>
<keyword evidence="10 12" id="KW-0413">Isomerase</keyword>
<dbReference type="CDD" id="cd04732">
    <property type="entry name" value="HisA"/>
    <property type="match status" value="1"/>
</dbReference>
<gene>
    <name evidence="12 15" type="primary">hisA</name>
    <name evidence="15" type="ORF">H6G05_08165</name>
</gene>
<dbReference type="GO" id="GO:0003949">
    <property type="term" value="F:1-(5-phosphoribosyl)-5-[(5-phosphoribosylamino)methylideneamino]imidazole-4-carboxamide isomerase activity"/>
    <property type="evidence" value="ECO:0007669"/>
    <property type="project" value="UniProtKB-EC"/>
</dbReference>
<evidence type="ECO:0000256" key="8">
    <source>
        <dbReference type="ARBA" id="ARBA00022605"/>
    </source>
</evidence>
<dbReference type="Gene3D" id="3.20.20.70">
    <property type="entry name" value="Aldolase class I"/>
    <property type="match status" value="1"/>
</dbReference>